<evidence type="ECO:0000313" key="6">
    <source>
        <dbReference type="EMBL" id="MEB3021782.1"/>
    </source>
</evidence>
<dbReference type="InterPro" id="IPR001647">
    <property type="entry name" value="HTH_TetR"/>
</dbReference>
<organism evidence="6 7">
    <name type="scientific">[Mycobacterium] crassicus</name>
    <dbReference type="NCBI Taxonomy" id="2872309"/>
    <lineage>
        <taxon>Bacteria</taxon>
        <taxon>Bacillati</taxon>
        <taxon>Actinomycetota</taxon>
        <taxon>Actinomycetes</taxon>
        <taxon>Mycobacteriales</taxon>
        <taxon>Mycobacteriaceae</taxon>
        <taxon>Mycolicibacter</taxon>
    </lineage>
</organism>
<protein>
    <submittedName>
        <fullName evidence="6">TetR/AcrR family transcriptional regulator</fullName>
    </submittedName>
</protein>
<name>A0ABU5XKB8_9MYCO</name>
<dbReference type="PANTHER" id="PTHR30055:SF238">
    <property type="entry name" value="MYCOFACTOCIN BIOSYNTHESIS TRANSCRIPTIONAL REGULATOR MFTR-RELATED"/>
    <property type="match status" value="1"/>
</dbReference>
<dbReference type="PROSITE" id="PS50977">
    <property type="entry name" value="HTH_TETR_2"/>
    <property type="match status" value="1"/>
</dbReference>
<keyword evidence="1" id="KW-0805">Transcription regulation</keyword>
<feature type="domain" description="HTH tetR-type" evidence="5">
    <location>
        <begin position="12"/>
        <end position="72"/>
    </location>
</feature>
<keyword evidence="7" id="KW-1185">Reference proteome</keyword>
<proteinExistence type="predicted"/>
<dbReference type="Pfam" id="PF00440">
    <property type="entry name" value="TetR_N"/>
    <property type="match status" value="1"/>
</dbReference>
<dbReference type="RefSeq" id="WP_225405015.1">
    <property type="nucleotide sequence ID" value="NZ_JAYJJR010000006.1"/>
</dbReference>
<reference evidence="6 7" key="1">
    <citation type="submission" date="2023-12" db="EMBL/GenBank/DDBJ databases">
        <title>Description of new species of Mycobacterium terrae complex isolated from sewage at the Sao Paulo Zoological Park Foundation in Brazil.</title>
        <authorList>
            <person name="Romagnoli C.L."/>
            <person name="Conceicao E.C."/>
            <person name="Machado E."/>
            <person name="Barreto L.B.P.F."/>
            <person name="Sharma A."/>
            <person name="Silva N.M."/>
            <person name="Marques L.E."/>
            <person name="Juliana M.A."/>
            <person name="Lourenco M.C.S."/>
            <person name="Digiampietri L.A."/>
            <person name="Suffys P.N."/>
            <person name="Viana-Niero C."/>
        </authorList>
    </citation>
    <scope>NUCLEOTIDE SEQUENCE [LARGE SCALE GENOMIC DNA]</scope>
    <source>
        <strain evidence="6 7">MYC098</strain>
    </source>
</reference>
<sequence length="196" mass="22075">MRKLTLTERRGEELRMSIALAARDIFLADGNTSATVERICDAAGVAPRTFHRHFPVKEDVVMPLLRGFGDLSVEVLRNAPASSNSIDTLVEAFCTEVPRRGHVEVDRQFLALIISNPQYRLRWLDWGEGLVQPISEFLSARYDLGDDPFIRELPAHLLVQTCRQAYMYWVSSGDFAELKRAVRAGATMVVTTLSPR</sequence>
<feature type="DNA-binding region" description="H-T-H motif" evidence="4">
    <location>
        <begin position="35"/>
        <end position="54"/>
    </location>
</feature>
<dbReference type="EMBL" id="JAYJJR010000006">
    <property type="protein sequence ID" value="MEB3021782.1"/>
    <property type="molecule type" value="Genomic_DNA"/>
</dbReference>
<evidence type="ECO:0000313" key="7">
    <source>
        <dbReference type="Proteomes" id="UP001299596"/>
    </source>
</evidence>
<evidence type="ECO:0000256" key="4">
    <source>
        <dbReference type="PROSITE-ProRule" id="PRU00335"/>
    </source>
</evidence>
<comment type="caution">
    <text evidence="6">The sequence shown here is derived from an EMBL/GenBank/DDBJ whole genome shotgun (WGS) entry which is preliminary data.</text>
</comment>
<dbReference type="Gene3D" id="1.10.357.10">
    <property type="entry name" value="Tetracycline Repressor, domain 2"/>
    <property type="match status" value="1"/>
</dbReference>
<keyword evidence="2 4" id="KW-0238">DNA-binding</keyword>
<dbReference type="PANTHER" id="PTHR30055">
    <property type="entry name" value="HTH-TYPE TRANSCRIPTIONAL REGULATOR RUTR"/>
    <property type="match status" value="1"/>
</dbReference>
<dbReference type="InterPro" id="IPR009057">
    <property type="entry name" value="Homeodomain-like_sf"/>
</dbReference>
<dbReference type="InterPro" id="IPR050109">
    <property type="entry name" value="HTH-type_TetR-like_transc_reg"/>
</dbReference>
<evidence type="ECO:0000256" key="1">
    <source>
        <dbReference type="ARBA" id="ARBA00023015"/>
    </source>
</evidence>
<keyword evidence="3" id="KW-0804">Transcription</keyword>
<dbReference type="SUPFAM" id="SSF46689">
    <property type="entry name" value="Homeodomain-like"/>
    <property type="match status" value="1"/>
</dbReference>
<accession>A0ABU5XKB8</accession>
<dbReference type="Proteomes" id="UP001299596">
    <property type="component" value="Unassembled WGS sequence"/>
</dbReference>
<evidence type="ECO:0000256" key="3">
    <source>
        <dbReference type="ARBA" id="ARBA00023163"/>
    </source>
</evidence>
<gene>
    <name evidence="6" type="ORF">K6T79_12045</name>
</gene>
<evidence type="ECO:0000256" key="2">
    <source>
        <dbReference type="ARBA" id="ARBA00023125"/>
    </source>
</evidence>
<evidence type="ECO:0000259" key="5">
    <source>
        <dbReference type="PROSITE" id="PS50977"/>
    </source>
</evidence>